<name>A0A381RDJ3_9ZZZZ</name>
<feature type="non-terminal residue" evidence="4">
    <location>
        <position position="1"/>
    </location>
</feature>
<dbReference type="PANTHER" id="PTHR38603">
    <property type="entry name" value="CHAPERONE NAPD"/>
    <property type="match status" value="1"/>
</dbReference>
<dbReference type="GO" id="GO:0051224">
    <property type="term" value="P:negative regulation of protein transport"/>
    <property type="evidence" value="ECO:0007669"/>
    <property type="project" value="TreeGrafter"/>
</dbReference>
<dbReference type="InterPro" id="IPR005623">
    <property type="entry name" value="Chaperone_NapD_NO3_reduct"/>
</dbReference>
<keyword evidence="3" id="KW-0143">Chaperone</keyword>
<dbReference type="GO" id="GO:0005737">
    <property type="term" value="C:cytoplasm"/>
    <property type="evidence" value="ECO:0007669"/>
    <property type="project" value="UniProtKB-SubCell"/>
</dbReference>
<dbReference type="Pfam" id="PF03927">
    <property type="entry name" value="NapD"/>
    <property type="match status" value="1"/>
</dbReference>
<accession>A0A381RDJ3</accession>
<evidence type="ECO:0000256" key="3">
    <source>
        <dbReference type="ARBA" id="ARBA00023186"/>
    </source>
</evidence>
<dbReference type="AlphaFoldDB" id="A0A381RDJ3"/>
<keyword evidence="2" id="KW-0963">Cytoplasm</keyword>
<organism evidence="4">
    <name type="scientific">marine metagenome</name>
    <dbReference type="NCBI Taxonomy" id="408172"/>
    <lineage>
        <taxon>unclassified sequences</taxon>
        <taxon>metagenomes</taxon>
        <taxon>ecological metagenomes</taxon>
    </lineage>
</organism>
<comment type="subcellular location">
    <subcellularLocation>
        <location evidence="1">Cytoplasm</location>
    </subcellularLocation>
</comment>
<sequence length="90" mass="9907">VKEELHISSLVVQGNPTQLDAIAAMIRELPRAEVPLGAHQGKLIVLLETNNEAEITERVAFISAIEGVLSAALVYHHCEPRDSLEQEIDR</sequence>
<protein>
    <recommendedName>
        <fullName evidence="5">Chaperone NapD</fullName>
    </recommendedName>
</protein>
<proteinExistence type="inferred from homology"/>
<gene>
    <name evidence="4" type="ORF">METZ01_LOCUS40781</name>
</gene>
<evidence type="ECO:0000313" key="4">
    <source>
        <dbReference type="EMBL" id="SUZ87927.1"/>
    </source>
</evidence>
<reference evidence="4" key="1">
    <citation type="submission" date="2018-05" db="EMBL/GenBank/DDBJ databases">
        <authorList>
            <person name="Lanie J.A."/>
            <person name="Ng W.-L."/>
            <person name="Kazmierczak K.M."/>
            <person name="Andrzejewski T.M."/>
            <person name="Davidsen T.M."/>
            <person name="Wayne K.J."/>
            <person name="Tettelin H."/>
            <person name="Glass J.I."/>
            <person name="Rusch D."/>
            <person name="Podicherti R."/>
            <person name="Tsui H.-C.T."/>
            <person name="Winkler M.E."/>
        </authorList>
    </citation>
    <scope>NUCLEOTIDE SEQUENCE</scope>
</reference>
<evidence type="ECO:0000256" key="2">
    <source>
        <dbReference type="ARBA" id="ARBA00022490"/>
    </source>
</evidence>
<dbReference type="EMBL" id="UINC01001746">
    <property type="protein sequence ID" value="SUZ87927.1"/>
    <property type="molecule type" value="Genomic_DNA"/>
</dbReference>
<evidence type="ECO:0000256" key="1">
    <source>
        <dbReference type="ARBA" id="ARBA00004496"/>
    </source>
</evidence>
<evidence type="ECO:0008006" key="5">
    <source>
        <dbReference type="Google" id="ProtNLM"/>
    </source>
</evidence>
<dbReference type="Gene3D" id="3.30.70.920">
    <property type="match status" value="1"/>
</dbReference>
<dbReference type="HAMAP" id="MF_02200">
    <property type="entry name" value="NapD"/>
    <property type="match status" value="1"/>
</dbReference>
<dbReference type="PANTHER" id="PTHR38603:SF1">
    <property type="entry name" value="CHAPERONE NAPD"/>
    <property type="match status" value="1"/>
</dbReference>